<keyword evidence="3" id="KW-1185">Reference proteome</keyword>
<evidence type="ECO:0000313" key="2">
    <source>
        <dbReference type="EMBL" id="KII60868.1"/>
    </source>
</evidence>
<sequence>MEDTYSVTDYSVNYLQLFKKDTSYLLLKQYINFKLENDTKKYIEIRVLDVAILIQNSSQNCTVGGQRTDIDAELNVRKEIYHCKSNESTSDISEGWTVETEELTRSSSTKKSSIVIFVVVVIAVGLIIVAFITDGFKKLPQVISNWSRTLYH</sequence>
<proteinExistence type="predicted"/>
<accession>A0A0C2I6P6</accession>
<name>A0A0C2I6P6_THEKT</name>
<evidence type="ECO:0000313" key="3">
    <source>
        <dbReference type="Proteomes" id="UP000031668"/>
    </source>
</evidence>
<keyword evidence="1" id="KW-0472">Membrane</keyword>
<gene>
    <name evidence="2" type="ORF">RF11_04405</name>
</gene>
<reference evidence="2 3" key="1">
    <citation type="journal article" date="2014" name="Genome Biol. Evol.">
        <title>The genome of the myxosporean Thelohanellus kitauei shows adaptations to nutrient acquisition within its fish host.</title>
        <authorList>
            <person name="Yang Y."/>
            <person name="Xiong J."/>
            <person name="Zhou Z."/>
            <person name="Huo F."/>
            <person name="Miao W."/>
            <person name="Ran C."/>
            <person name="Liu Y."/>
            <person name="Zhang J."/>
            <person name="Feng J."/>
            <person name="Wang M."/>
            <person name="Wang M."/>
            <person name="Wang L."/>
            <person name="Yao B."/>
        </authorList>
    </citation>
    <scope>NUCLEOTIDE SEQUENCE [LARGE SCALE GENOMIC DNA]</scope>
    <source>
        <strain evidence="2">Wuqing</strain>
    </source>
</reference>
<comment type="caution">
    <text evidence="2">The sequence shown here is derived from an EMBL/GenBank/DDBJ whole genome shotgun (WGS) entry which is preliminary data.</text>
</comment>
<organism evidence="2 3">
    <name type="scientific">Thelohanellus kitauei</name>
    <name type="common">Myxosporean</name>
    <dbReference type="NCBI Taxonomy" id="669202"/>
    <lineage>
        <taxon>Eukaryota</taxon>
        <taxon>Metazoa</taxon>
        <taxon>Cnidaria</taxon>
        <taxon>Myxozoa</taxon>
        <taxon>Myxosporea</taxon>
        <taxon>Bivalvulida</taxon>
        <taxon>Platysporina</taxon>
        <taxon>Myxobolidae</taxon>
        <taxon>Thelohanellus</taxon>
    </lineage>
</organism>
<evidence type="ECO:0000256" key="1">
    <source>
        <dbReference type="SAM" id="Phobius"/>
    </source>
</evidence>
<keyword evidence="1" id="KW-1133">Transmembrane helix</keyword>
<keyword evidence="1" id="KW-0812">Transmembrane</keyword>
<dbReference type="EMBL" id="JWZT01005403">
    <property type="protein sequence ID" value="KII60868.1"/>
    <property type="molecule type" value="Genomic_DNA"/>
</dbReference>
<feature type="transmembrane region" description="Helical" evidence="1">
    <location>
        <begin position="114"/>
        <end position="132"/>
    </location>
</feature>
<protein>
    <submittedName>
        <fullName evidence="2">Uncharacterized protein</fullName>
    </submittedName>
</protein>
<dbReference type="Proteomes" id="UP000031668">
    <property type="component" value="Unassembled WGS sequence"/>
</dbReference>
<dbReference type="AlphaFoldDB" id="A0A0C2I6P6"/>